<protein>
    <recommendedName>
        <fullName evidence="3">Tetratricopeptide repeat protein</fullName>
    </recommendedName>
</protein>
<proteinExistence type="predicted"/>
<evidence type="ECO:0000313" key="2">
    <source>
        <dbReference type="Proteomes" id="UP000812013"/>
    </source>
</evidence>
<accession>A0ABS6Z8U3</accession>
<dbReference type="EMBL" id="WTFF01000146">
    <property type="protein sequence ID" value="MBW5484170.1"/>
    <property type="molecule type" value="Genomic_DNA"/>
</dbReference>
<dbReference type="Proteomes" id="UP000812013">
    <property type="component" value="Unassembled WGS sequence"/>
</dbReference>
<comment type="caution">
    <text evidence="1">The sequence shown here is derived from an EMBL/GenBank/DDBJ whole genome shotgun (WGS) entry which is preliminary data.</text>
</comment>
<keyword evidence="2" id="KW-1185">Reference proteome</keyword>
<sequence length="310" mass="32005">MAEALERLATAATQDGDLGTTAVALEEAAGVWDRLAEPAREGFCLLLAATTQRLRGDLGAARHNLERAAAAEGLPDGVRRALEVERAEQALALGDAKTAYAGFGEVLELLDAGQDGLVRARVLGRRAAAGIAAQRWHDAAGDLMDAEELFTAHGEPDEAEAAALGAALAVAHAEPETAERVWAAVSATAPRDGTSAARRGITGGRIALLAGDAALALGRFDAARQGALDAADPIAYLAAVSETVGAAEALGDDATAYARLATAWVTVGDLLGAEAGRALVRPLLEQLRERLGPTRFAAARTAYEKRPRAH</sequence>
<reference evidence="1 2" key="1">
    <citation type="submission" date="2019-12" db="EMBL/GenBank/DDBJ databases">
        <title>Genome sequence of Streptomyces bambusae.</title>
        <authorList>
            <person name="Bansal K."/>
            <person name="Choksket S."/>
            <person name="Korpole S."/>
            <person name="Patil P.B."/>
        </authorList>
    </citation>
    <scope>NUCLEOTIDE SEQUENCE [LARGE SCALE GENOMIC DNA]</scope>
    <source>
        <strain evidence="1 2">SK60</strain>
    </source>
</reference>
<evidence type="ECO:0008006" key="3">
    <source>
        <dbReference type="Google" id="ProtNLM"/>
    </source>
</evidence>
<evidence type="ECO:0000313" key="1">
    <source>
        <dbReference type="EMBL" id="MBW5484170.1"/>
    </source>
</evidence>
<gene>
    <name evidence="1" type="ORF">GPJ59_20380</name>
</gene>
<name>A0ABS6Z8U3_9ACTN</name>
<organism evidence="1 2">
    <name type="scientific">Streptomyces bambusae</name>
    <dbReference type="NCBI Taxonomy" id="1550616"/>
    <lineage>
        <taxon>Bacteria</taxon>
        <taxon>Bacillati</taxon>
        <taxon>Actinomycetota</taxon>
        <taxon>Actinomycetes</taxon>
        <taxon>Kitasatosporales</taxon>
        <taxon>Streptomycetaceae</taxon>
        <taxon>Streptomyces</taxon>
    </lineage>
</organism>